<dbReference type="FunFam" id="3.40.50.150:FF:000053">
    <property type="entry name" value="Release factor glutamine methyltransferase"/>
    <property type="match status" value="1"/>
</dbReference>
<feature type="binding site" evidence="5">
    <location>
        <position position="182"/>
    </location>
    <ligand>
        <name>S-adenosyl-L-methionine</name>
        <dbReference type="ChEBI" id="CHEBI:59789"/>
    </ligand>
</feature>
<dbReference type="AlphaFoldDB" id="A0A5C9A204"/>
<dbReference type="GO" id="GO:0032259">
    <property type="term" value="P:methylation"/>
    <property type="evidence" value="ECO:0007669"/>
    <property type="project" value="UniProtKB-KW"/>
</dbReference>
<evidence type="ECO:0000256" key="1">
    <source>
        <dbReference type="ARBA" id="ARBA00022603"/>
    </source>
</evidence>
<name>A0A5C9A204_9GAMM</name>
<evidence type="ECO:0000259" key="6">
    <source>
        <dbReference type="Pfam" id="PF05175"/>
    </source>
</evidence>
<dbReference type="HAMAP" id="MF_02126">
    <property type="entry name" value="RF_methyltr_PrmC"/>
    <property type="match status" value="1"/>
</dbReference>
<evidence type="ECO:0000313" key="8">
    <source>
        <dbReference type="EMBL" id="TXS94875.1"/>
    </source>
</evidence>
<dbReference type="NCBIfam" id="TIGR00536">
    <property type="entry name" value="hemK_fam"/>
    <property type="match status" value="1"/>
</dbReference>
<dbReference type="SUPFAM" id="SSF53335">
    <property type="entry name" value="S-adenosyl-L-methionine-dependent methyltransferases"/>
    <property type="match status" value="1"/>
</dbReference>
<feature type="domain" description="Methyltransferase small" evidence="6">
    <location>
        <begin position="105"/>
        <end position="190"/>
    </location>
</feature>
<reference evidence="8 9" key="1">
    <citation type="submission" date="2019-08" db="EMBL/GenBank/DDBJ databases">
        <title>Parahaliea maris sp. nov., isolated from the surface seawater.</title>
        <authorList>
            <person name="Liu Y."/>
        </authorList>
    </citation>
    <scope>NUCLEOTIDE SEQUENCE [LARGE SCALE GENOMIC DNA]</scope>
    <source>
        <strain evidence="8 9">S2-26</strain>
    </source>
</reference>
<gene>
    <name evidence="5 8" type="primary">prmC</name>
    <name evidence="8" type="ORF">FVW59_02935</name>
</gene>
<dbReference type="InterPro" id="IPR029063">
    <property type="entry name" value="SAM-dependent_MTases_sf"/>
</dbReference>
<keyword evidence="9" id="KW-1185">Reference proteome</keyword>
<organism evidence="8 9">
    <name type="scientific">Parahaliea aestuarii</name>
    <dbReference type="NCBI Taxonomy" id="1852021"/>
    <lineage>
        <taxon>Bacteria</taxon>
        <taxon>Pseudomonadati</taxon>
        <taxon>Pseudomonadota</taxon>
        <taxon>Gammaproteobacteria</taxon>
        <taxon>Cellvibrionales</taxon>
        <taxon>Halieaceae</taxon>
        <taxon>Parahaliea</taxon>
    </lineage>
</organism>
<dbReference type="InterPro" id="IPR040758">
    <property type="entry name" value="PrmC_N"/>
</dbReference>
<accession>A0A5C9A204</accession>
<feature type="binding site" evidence="5">
    <location>
        <position position="139"/>
    </location>
    <ligand>
        <name>S-adenosyl-L-methionine</name>
        <dbReference type="ChEBI" id="CHEBI:59789"/>
    </ligand>
</feature>
<dbReference type="NCBIfam" id="TIGR03534">
    <property type="entry name" value="RF_mod_PrmC"/>
    <property type="match status" value="1"/>
</dbReference>
<dbReference type="Proteomes" id="UP000321933">
    <property type="component" value="Unassembled WGS sequence"/>
</dbReference>
<keyword evidence="1 5" id="KW-0489">Methyltransferase</keyword>
<dbReference type="InterPro" id="IPR019874">
    <property type="entry name" value="RF_methyltr_PrmC"/>
</dbReference>
<evidence type="ECO:0000256" key="2">
    <source>
        <dbReference type="ARBA" id="ARBA00022679"/>
    </source>
</evidence>
<protein>
    <recommendedName>
        <fullName evidence="5">Release factor glutamine methyltransferase</fullName>
        <shortName evidence="5">RF MTase</shortName>
        <ecNumber evidence="5">2.1.1.297</ecNumber>
    </recommendedName>
    <alternativeName>
        <fullName evidence="5">N5-glutamine methyltransferase PrmC</fullName>
    </alternativeName>
    <alternativeName>
        <fullName evidence="5">Protein-(glutamine-N5) MTase PrmC</fullName>
    </alternativeName>
    <alternativeName>
        <fullName evidence="5">Protein-glutamine N-methyltransferase PrmC</fullName>
    </alternativeName>
</protein>
<comment type="similarity">
    <text evidence="5">Belongs to the protein N5-glutamine methyltransferase family. PrmC subfamily.</text>
</comment>
<comment type="caution">
    <text evidence="8">The sequence shown here is derived from an EMBL/GenBank/DDBJ whole genome shotgun (WGS) entry which is preliminary data.</text>
</comment>
<evidence type="ECO:0000256" key="3">
    <source>
        <dbReference type="ARBA" id="ARBA00022691"/>
    </source>
</evidence>
<evidence type="ECO:0000256" key="4">
    <source>
        <dbReference type="ARBA" id="ARBA00048391"/>
    </source>
</evidence>
<dbReference type="InterPro" id="IPR050320">
    <property type="entry name" value="N5-glutamine_MTase"/>
</dbReference>
<dbReference type="EMBL" id="VRYZ01000001">
    <property type="protein sequence ID" value="TXS94875.1"/>
    <property type="molecule type" value="Genomic_DNA"/>
</dbReference>
<feature type="binding site" evidence="5">
    <location>
        <begin position="116"/>
        <end position="120"/>
    </location>
    <ligand>
        <name>S-adenosyl-L-methionine</name>
        <dbReference type="ChEBI" id="CHEBI:59789"/>
    </ligand>
</feature>
<dbReference type="CDD" id="cd02440">
    <property type="entry name" value="AdoMet_MTases"/>
    <property type="match status" value="1"/>
</dbReference>
<dbReference type="InterPro" id="IPR007848">
    <property type="entry name" value="Small_mtfrase_dom"/>
</dbReference>
<dbReference type="PROSITE" id="PS00092">
    <property type="entry name" value="N6_MTASE"/>
    <property type="match status" value="1"/>
</dbReference>
<dbReference type="GO" id="GO:0102559">
    <property type="term" value="F:peptide chain release factor N(5)-glutamine methyltransferase activity"/>
    <property type="evidence" value="ECO:0007669"/>
    <property type="project" value="UniProtKB-EC"/>
</dbReference>
<dbReference type="Pfam" id="PF17827">
    <property type="entry name" value="PrmC_N"/>
    <property type="match status" value="1"/>
</dbReference>
<keyword evidence="2 5" id="KW-0808">Transferase</keyword>
<comment type="catalytic activity">
    <reaction evidence="4 5">
        <text>L-glutaminyl-[peptide chain release factor] + S-adenosyl-L-methionine = N(5)-methyl-L-glutaminyl-[peptide chain release factor] + S-adenosyl-L-homocysteine + H(+)</text>
        <dbReference type="Rhea" id="RHEA:42896"/>
        <dbReference type="Rhea" id="RHEA-COMP:10271"/>
        <dbReference type="Rhea" id="RHEA-COMP:10272"/>
        <dbReference type="ChEBI" id="CHEBI:15378"/>
        <dbReference type="ChEBI" id="CHEBI:30011"/>
        <dbReference type="ChEBI" id="CHEBI:57856"/>
        <dbReference type="ChEBI" id="CHEBI:59789"/>
        <dbReference type="ChEBI" id="CHEBI:61891"/>
        <dbReference type="EC" id="2.1.1.297"/>
    </reaction>
</comment>
<dbReference type="InterPro" id="IPR004556">
    <property type="entry name" value="HemK-like"/>
</dbReference>
<feature type="binding site" evidence="5">
    <location>
        <position position="167"/>
    </location>
    <ligand>
        <name>S-adenosyl-L-methionine</name>
        <dbReference type="ChEBI" id="CHEBI:59789"/>
    </ligand>
</feature>
<comment type="function">
    <text evidence="5">Methylates the class 1 translation termination release factors RF1/PrfA and RF2/PrfB on the glutamine residue of the universally conserved GGQ motif.</text>
</comment>
<evidence type="ECO:0000313" key="9">
    <source>
        <dbReference type="Proteomes" id="UP000321933"/>
    </source>
</evidence>
<dbReference type="RefSeq" id="WP_148062717.1">
    <property type="nucleotide sequence ID" value="NZ_VRYZ01000001.1"/>
</dbReference>
<evidence type="ECO:0000259" key="7">
    <source>
        <dbReference type="Pfam" id="PF17827"/>
    </source>
</evidence>
<dbReference type="GO" id="GO:0003676">
    <property type="term" value="F:nucleic acid binding"/>
    <property type="evidence" value="ECO:0007669"/>
    <property type="project" value="InterPro"/>
</dbReference>
<keyword evidence="3 5" id="KW-0949">S-adenosyl-L-methionine</keyword>
<dbReference type="Gene3D" id="3.40.50.150">
    <property type="entry name" value="Vaccinia Virus protein VP39"/>
    <property type="match status" value="1"/>
</dbReference>
<dbReference type="PANTHER" id="PTHR18895:SF74">
    <property type="entry name" value="MTRF1L RELEASE FACTOR GLUTAMINE METHYLTRANSFERASE"/>
    <property type="match status" value="1"/>
</dbReference>
<dbReference type="OrthoDB" id="9800643at2"/>
<dbReference type="InterPro" id="IPR002052">
    <property type="entry name" value="DNA_methylase_N6_adenine_CS"/>
</dbReference>
<proteinExistence type="inferred from homology"/>
<dbReference type="PANTHER" id="PTHR18895">
    <property type="entry name" value="HEMK METHYLTRANSFERASE"/>
    <property type="match status" value="1"/>
</dbReference>
<dbReference type="Pfam" id="PF05175">
    <property type="entry name" value="MTS"/>
    <property type="match status" value="1"/>
</dbReference>
<feature type="binding site" evidence="5">
    <location>
        <begin position="182"/>
        <end position="185"/>
    </location>
    <ligand>
        <name>substrate</name>
    </ligand>
</feature>
<dbReference type="Gene3D" id="1.10.8.10">
    <property type="entry name" value="DNA helicase RuvA subunit, C-terminal domain"/>
    <property type="match status" value="1"/>
</dbReference>
<sequence length="277" mass="30181">MASVRELLALGADLPTESPTRDAEVLLCHCLQRDRTWLYTWPEKHVEATAEQLYRRLLARRLRGEPVAHLTGNRDFWTLSLKVTADTLIPRPDTETLVSWALELPLPARARALDLGTGSGAIALALATENPGWQVTATDASAPALAVAQVNIERYCPGRVRTLQGDWYAPLAGEHFDLIVSNPPYIEADDEHLGCGDVRFEPRSALVAGATGLDDLQVIIAGAVEHLAPGGFLLLEHGYRQGLTVRSLLLQAGFSEVATRRDLGGNQRVSGGRRRAD</sequence>
<feature type="domain" description="Release factor glutamine methyltransferase N-terminal" evidence="7">
    <location>
        <begin position="16"/>
        <end position="72"/>
    </location>
</feature>
<dbReference type="EC" id="2.1.1.297" evidence="5"/>
<evidence type="ECO:0000256" key="5">
    <source>
        <dbReference type="HAMAP-Rule" id="MF_02126"/>
    </source>
</evidence>